<dbReference type="KEGG" id="marp:QYS47_32005"/>
<dbReference type="RefSeq" id="WP_322345782.1">
    <property type="nucleotide sequence ID" value="NZ_CP129968.2"/>
</dbReference>
<dbReference type="GO" id="GO:0009098">
    <property type="term" value="P:L-leucine biosynthetic process"/>
    <property type="evidence" value="ECO:0007669"/>
    <property type="project" value="TreeGrafter"/>
</dbReference>
<organism evidence="3">
    <name type="scientific">Marivirga arenosa</name>
    <dbReference type="NCBI Taxonomy" id="3059076"/>
    <lineage>
        <taxon>Bacteria</taxon>
        <taxon>Pseudomonadati</taxon>
        <taxon>Bacteroidota</taxon>
        <taxon>Cytophagia</taxon>
        <taxon>Cytophagales</taxon>
        <taxon>Marivirgaceae</taxon>
        <taxon>Marivirga</taxon>
    </lineage>
</organism>
<dbReference type="PANTHER" id="PTHR10277:SF9">
    <property type="entry name" value="2-ISOPROPYLMALATE SYNTHASE 1, CHLOROPLASTIC-RELATED"/>
    <property type="match status" value="1"/>
</dbReference>
<evidence type="ECO:0000313" key="3">
    <source>
        <dbReference type="EMBL" id="WNB16859.1"/>
    </source>
</evidence>
<dbReference type="InterPro" id="IPR050073">
    <property type="entry name" value="2-IPM_HCS-like"/>
</dbReference>
<evidence type="ECO:0000256" key="1">
    <source>
        <dbReference type="ARBA" id="ARBA00023211"/>
    </source>
</evidence>
<dbReference type="PANTHER" id="PTHR10277">
    <property type="entry name" value="HOMOCITRATE SYNTHASE-RELATED"/>
    <property type="match status" value="1"/>
</dbReference>
<dbReference type="InterPro" id="IPR013785">
    <property type="entry name" value="Aldolase_TIM"/>
</dbReference>
<dbReference type="EMBL" id="CP129968">
    <property type="protein sequence ID" value="WNB16859.1"/>
    <property type="molecule type" value="Genomic_DNA"/>
</dbReference>
<dbReference type="GO" id="GO:0003852">
    <property type="term" value="F:2-isopropylmalate synthase activity"/>
    <property type="evidence" value="ECO:0007669"/>
    <property type="project" value="TreeGrafter"/>
</dbReference>
<dbReference type="Proteomes" id="UP001232019">
    <property type="component" value="Chromosome"/>
</dbReference>
<evidence type="ECO:0000259" key="2">
    <source>
        <dbReference type="PROSITE" id="PS50991"/>
    </source>
</evidence>
<sequence length="519" mass="58690">MEKSMNDFLILDCTLRDGGYYTNWDFDKELVETYFESFNQLPAEYLEIGYRSIPMNNYLGEYFYCPVFVMEQAKEWSDKKLVIILNEKDIRKEHVKDLLSPCLGLITMVRLAIDPLNFTRALGLAEAVKSLGFEVGFNVMYMSTWQDQKDFLNQIQEVTGLADYFYMVDSFGGVYPEDVKDTFDLVRSKTDAKIGFHGHNNLELALVNTLTALECGADIVDATVTGMGRGAGNLKTELLLTALNAKSGLEVDFNSLSNVVSAFENLQKQHEWGTNLPYMVSGANSLPQKEVMNWVTQRFYSFNSIIRALQNQKDNQKDNQKLSLFEPQKSFDNVVVVGGGPNAALHSDAVMEFINRNENVCIIHASSKNAGYYKELKVQQYFCLVGSEGHRLEKVFDDLGGFSGQCVLPPFPRKMGTYIPQALEGKSFELKEITITDLVKDAHTVLALQTALSLNAQNIYFVGYDGYQEGYITKTELVLSEENECIFEDFQKNTGLKITSLTPTHYRKLNVESIYSLLQ</sequence>
<protein>
    <submittedName>
        <fullName evidence="3">Aldolase catalytic domain-containing protein</fullName>
    </submittedName>
</protein>
<dbReference type="InterPro" id="IPR000891">
    <property type="entry name" value="PYR_CT"/>
</dbReference>
<keyword evidence="1" id="KW-0464">Manganese</keyword>
<dbReference type="PROSITE" id="PS50991">
    <property type="entry name" value="PYR_CT"/>
    <property type="match status" value="1"/>
</dbReference>
<dbReference type="Pfam" id="PF00682">
    <property type="entry name" value="HMGL-like"/>
    <property type="match status" value="1"/>
</dbReference>
<dbReference type="CDD" id="cd07944">
    <property type="entry name" value="DRE_TIM_HOA_like"/>
    <property type="match status" value="1"/>
</dbReference>
<dbReference type="AlphaFoldDB" id="A0AA51ZUQ6"/>
<gene>
    <name evidence="3" type="ORF">QYS47_32005</name>
</gene>
<name>A0AA51ZUQ6_9BACT</name>
<reference evidence="3" key="1">
    <citation type="submission" date="2023-08" db="EMBL/GenBank/DDBJ databases">
        <title>Comparative genomics and taxonomic characterization of three novel marine species of genus Marivirga.</title>
        <authorList>
            <person name="Muhammad N."/>
            <person name="Kim S.-G."/>
        </authorList>
    </citation>
    <scope>NUCLEOTIDE SEQUENCE</scope>
    <source>
        <strain evidence="3">BKB1-2</strain>
    </source>
</reference>
<proteinExistence type="predicted"/>
<accession>A0AA51ZUQ6</accession>
<dbReference type="Gene3D" id="3.20.20.70">
    <property type="entry name" value="Aldolase class I"/>
    <property type="match status" value="1"/>
</dbReference>
<dbReference type="SUPFAM" id="SSF51569">
    <property type="entry name" value="Aldolase"/>
    <property type="match status" value="1"/>
</dbReference>
<feature type="domain" description="Pyruvate carboxyltransferase" evidence="2">
    <location>
        <begin position="8"/>
        <end position="257"/>
    </location>
</feature>